<dbReference type="Gene3D" id="3.30.1330.30">
    <property type="match status" value="1"/>
</dbReference>
<dbReference type="OrthoDB" id="20109at2759"/>
<dbReference type="GO" id="GO:0006364">
    <property type="term" value="P:rRNA processing"/>
    <property type="evidence" value="ECO:0007669"/>
    <property type="project" value="InterPro"/>
</dbReference>
<feature type="region of interest" description="Disordered" evidence="1">
    <location>
        <begin position="46"/>
        <end position="81"/>
    </location>
</feature>
<feature type="compositionally biased region" description="Basic residues" evidence="1">
    <location>
        <begin position="239"/>
        <end position="248"/>
    </location>
</feature>
<dbReference type="Pfam" id="PF08228">
    <property type="entry name" value="RNase_P_pop3"/>
    <property type="match status" value="1"/>
</dbReference>
<dbReference type="GO" id="GO:0034965">
    <property type="term" value="P:intronic box C/D snoRNA processing"/>
    <property type="evidence" value="ECO:0007669"/>
    <property type="project" value="TreeGrafter"/>
</dbReference>
<dbReference type="STRING" id="341454.A0A4S2MZ59"/>
<reference evidence="2 3" key="1">
    <citation type="submission" date="2019-04" db="EMBL/GenBank/DDBJ databases">
        <title>Comparative genomics and transcriptomics to analyze fruiting body development in filamentous ascomycetes.</title>
        <authorList>
            <consortium name="DOE Joint Genome Institute"/>
            <person name="Lutkenhaus R."/>
            <person name="Traeger S."/>
            <person name="Breuer J."/>
            <person name="Kuo A."/>
            <person name="Lipzen A."/>
            <person name="Pangilinan J."/>
            <person name="Dilworth D."/>
            <person name="Sandor L."/>
            <person name="Poggeler S."/>
            <person name="Barry K."/>
            <person name="Grigoriev I.V."/>
            <person name="Nowrousian M."/>
        </authorList>
    </citation>
    <scope>NUCLEOTIDE SEQUENCE [LARGE SCALE GENOMIC DNA]</scope>
    <source>
        <strain evidence="2 3">CBS 389.68</strain>
    </source>
</reference>
<dbReference type="InterPro" id="IPR029064">
    <property type="entry name" value="Ribosomal_eL30-like_sf"/>
</dbReference>
<gene>
    <name evidence="2" type="ORF">EX30DRAFT_394930</name>
</gene>
<dbReference type="GO" id="GO:0004526">
    <property type="term" value="F:ribonuclease P activity"/>
    <property type="evidence" value="ECO:0007669"/>
    <property type="project" value="TreeGrafter"/>
</dbReference>
<evidence type="ECO:0000313" key="3">
    <source>
        <dbReference type="Proteomes" id="UP000298138"/>
    </source>
</evidence>
<dbReference type="GO" id="GO:0000171">
    <property type="term" value="F:ribonuclease MRP activity"/>
    <property type="evidence" value="ECO:0007669"/>
    <property type="project" value="TreeGrafter"/>
</dbReference>
<dbReference type="GO" id="GO:0008033">
    <property type="term" value="P:tRNA processing"/>
    <property type="evidence" value="ECO:0007669"/>
    <property type="project" value="InterPro"/>
</dbReference>
<feature type="compositionally biased region" description="Basic and acidic residues" evidence="1">
    <location>
        <begin position="60"/>
        <end position="69"/>
    </location>
</feature>
<dbReference type="GO" id="GO:0005655">
    <property type="term" value="C:nucleolar ribonuclease P complex"/>
    <property type="evidence" value="ECO:0007669"/>
    <property type="project" value="TreeGrafter"/>
</dbReference>
<organism evidence="2 3">
    <name type="scientific">Ascodesmis nigricans</name>
    <dbReference type="NCBI Taxonomy" id="341454"/>
    <lineage>
        <taxon>Eukaryota</taxon>
        <taxon>Fungi</taxon>
        <taxon>Dikarya</taxon>
        <taxon>Ascomycota</taxon>
        <taxon>Pezizomycotina</taxon>
        <taxon>Pezizomycetes</taxon>
        <taxon>Pezizales</taxon>
        <taxon>Ascodesmidaceae</taxon>
        <taxon>Ascodesmis</taxon>
    </lineage>
</organism>
<dbReference type="EMBL" id="ML220116">
    <property type="protein sequence ID" value="TGZ82050.1"/>
    <property type="molecule type" value="Genomic_DNA"/>
</dbReference>
<evidence type="ECO:0000256" key="1">
    <source>
        <dbReference type="SAM" id="MobiDB-lite"/>
    </source>
</evidence>
<dbReference type="Proteomes" id="UP000298138">
    <property type="component" value="Unassembled WGS sequence"/>
</dbReference>
<dbReference type="AlphaFoldDB" id="A0A4S2MZ59"/>
<sequence>MSKPKTVVLIDNPYSQPEWPKLEAAQANDLLDLLVTILSPISEYRASLPRSTGKRKRRQAAKETSKSEEQQQQQEPPSPPSILRYVVAGVNATTTALESAVNPDLAPLPDSAVKTASRLRCVFVCRADGHPTQLHAHLPALCQLAKPPVKLLALPKGAESRLTESLGIPRLGVLGLVEGAPGTDILWEAIEPLPTVEVPWVKERSEWQTPKIKQIQTKPVAKKVQNKQGAQTPSGDGKKAKKSKPNQS</sequence>
<dbReference type="InterPro" id="IPR013241">
    <property type="entry name" value="RNase_P_Pop3"/>
</dbReference>
<dbReference type="GO" id="GO:0005829">
    <property type="term" value="C:cytosol"/>
    <property type="evidence" value="ECO:0007669"/>
    <property type="project" value="TreeGrafter"/>
</dbReference>
<dbReference type="InParanoid" id="A0A4S2MZ59"/>
<protein>
    <submittedName>
        <fullName evidence="2">Uncharacterized protein</fullName>
    </submittedName>
</protein>
<keyword evidence="3" id="KW-1185">Reference proteome</keyword>
<dbReference type="PANTHER" id="PTHR28272">
    <property type="entry name" value="RIBONUCLEASES P/MRP PROTEIN SUBUNIT POP3"/>
    <property type="match status" value="1"/>
</dbReference>
<accession>A0A4S2MZ59</accession>
<dbReference type="PANTHER" id="PTHR28272:SF1">
    <property type="entry name" value="RIBONUCLEASES P_MRP PROTEIN SUBUNIT POP3"/>
    <property type="match status" value="1"/>
</dbReference>
<evidence type="ECO:0000313" key="2">
    <source>
        <dbReference type="EMBL" id="TGZ82050.1"/>
    </source>
</evidence>
<dbReference type="GO" id="GO:0000172">
    <property type="term" value="C:ribonuclease MRP complex"/>
    <property type="evidence" value="ECO:0007669"/>
    <property type="project" value="TreeGrafter"/>
</dbReference>
<name>A0A4S2MZ59_9PEZI</name>
<feature type="region of interest" description="Disordered" evidence="1">
    <location>
        <begin position="207"/>
        <end position="248"/>
    </location>
</feature>
<proteinExistence type="predicted"/>